<protein>
    <recommendedName>
        <fullName evidence="3">Aspartyl protease</fullName>
    </recommendedName>
</protein>
<comment type="caution">
    <text evidence="1">The sequence shown here is derived from an EMBL/GenBank/DDBJ whole genome shotgun (WGS) entry which is preliminary data.</text>
</comment>
<organism evidence="1 2">
    <name type="scientific">Candidatus Woesebacteria bacterium RIFCSPLOWO2_01_FULL_44_14</name>
    <dbReference type="NCBI Taxonomy" id="1802525"/>
    <lineage>
        <taxon>Bacteria</taxon>
        <taxon>Candidatus Woeseibacteriota</taxon>
    </lineage>
</organism>
<sequence length="117" mass="13039">MALTYLNMKVTNPTNGKRPVQRRMLVDSGAIFSVLPASVLGKLGIKPDSKQKFVLANGQEIEKEVGEARFIWKDRARTAPVVFGDEDVYLIGATTLENMGLILDPINRRLEKLPMLL</sequence>
<dbReference type="SUPFAM" id="SSF50630">
    <property type="entry name" value="Acid proteases"/>
    <property type="match status" value="1"/>
</dbReference>
<dbReference type="AlphaFoldDB" id="A0A1F8BXB0"/>
<gene>
    <name evidence="1" type="ORF">A2975_05545</name>
</gene>
<dbReference type="EMBL" id="MGHL01000019">
    <property type="protein sequence ID" value="OGM68733.1"/>
    <property type="molecule type" value="Genomic_DNA"/>
</dbReference>
<evidence type="ECO:0000313" key="1">
    <source>
        <dbReference type="EMBL" id="OGM68733.1"/>
    </source>
</evidence>
<evidence type="ECO:0008006" key="3">
    <source>
        <dbReference type="Google" id="ProtNLM"/>
    </source>
</evidence>
<name>A0A1F8BXB0_9BACT</name>
<reference evidence="1 2" key="1">
    <citation type="journal article" date="2016" name="Nat. Commun.">
        <title>Thousands of microbial genomes shed light on interconnected biogeochemical processes in an aquifer system.</title>
        <authorList>
            <person name="Anantharaman K."/>
            <person name="Brown C.T."/>
            <person name="Hug L.A."/>
            <person name="Sharon I."/>
            <person name="Castelle C.J."/>
            <person name="Probst A.J."/>
            <person name="Thomas B.C."/>
            <person name="Singh A."/>
            <person name="Wilkins M.J."/>
            <person name="Karaoz U."/>
            <person name="Brodie E.L."/>
            <person name="Williams K.H."/>
            <person name="Hubbard S.S."/>
            <person name="Banfield J.F."/>
        </authorList>
    </citation>
    <scope>NUCLEOTIDE SEQUENCE [LARGE SCALE GENOMIC DNA]</scope>
</reference>
<evidence type="ECO:0000313" key="2">
    <source>
        <dbReference type="Proteomes" id="UP000178429"/>
    </source>
</evidence>
<dbReference type="Gene3D" id="2.40.70.10">
    <property type="entry name" value="Acid Proteases"/>
    <property type="match status" value="1"/>
</dbReference>
<dbReference type="STRING" id="1802525.A2975_05545"/>
<dbReference type="Pfam" id="PF13650">
    <property type="entry name" value="Asp_protease_2"/>
    <property type="match status" value="1"/>
</dbReference>
<proteinExistence type="predicted"/>
<dbReference type="InterPro" id="IPR021109">
    <property type="entry name" value="Peptidase_aspartic_dom_sf"/>
</dbReference>
<accession>A0A1F8BXB0</accession>
<dbReference type="Proteomes" id="UP000178429">
    <property type="component" value="Unassembled WGS sequence"/>
</dbReference>